<dbReference type="EMBL" id="JBHSWI010000001">
    <property type="protein sequence ID" value="MFC6644184.1"/>
    <property type="molecule type" value="Genomic_DNA"/>
</dbReference>
<dbReference type="Proteomes" id="UP001596391">
    <property type="component" value="Unassembled WGS sequence"/>
</dbReference>
<dbReference type="PANTHER" id="PTHR30146:SF148">
    <property type="entry name" value="HTH-TYPE TRANSCRIPTIONAL REPRESSOR PURR-RELATED"/>
    <property type="match status" value="1"/>
</dbReference>
<evidence type="ECO:0000256" key="1">
    <source>
        <dbReference type="ARBA" id="ARBA00022491"/>
    </source>
</evidence>
<keyword evidence="1" id="KW-0678">Repressor</keyword>
<evidence type="ECO:0000259" key="5">
    <source>
        <dbReference type="PROSITE" id="PS50932"/>
    </source>
</evidence>
<dbReference type="PROSITE" id="PS50932">
    <property type="entry name" value="HTH_LACI_2"/>
    <property type="match status" value="1"/>
</dbReference>
<dbReference type="SUPFAM" id="SSF53822">
    <property type="entry name" value="Periplasmic binding protein-like I"/>
    <property type="match status" value="1"/>
</dbReference>
<dbReference type="InterPro" id="IPR046335">
    <property type="entry name" value="LacI/GalR-like_sensor"/>
</dbReference>
<sequence>MPGKSKSTNPAPTLVDVARLADVGLGTASRALSGQNLVSEETRKRVERAAERLGYQRNELARGLRVKRSGAVGIVVPNIGGPFMAQCIRGAQKVLRQAHYTSIIAFTDGDGRIENEEIDYLIRHQIDGILIVPSDGEDSVLHTTRVSKLPVVAFDQPISASTFDSVLVKNKQAAKVAVQHLIGHGHKRIGCIGIHRHLYTIQQRIDGYRSAIKDAGLPPMLEIVSPDDGSVARQIDIWRAMKQPPTAIFSINELTTLQVIEAFASRSIKVPEELALVAFDDVQLGPFLHPPLTAMVQPASRIGESAATQLLARINGNADEPAKRLQLDLDFVIRGSCGCTPTA</sequence>
<dbReference type="CDD" id="cd01392">
    <property type="entry name" value="HTH_LacI"/>
    <property type="match status" value="1"/>
</dbReference>
<dbReference type="Gene3D" id="1.10.260.40">
    <property type="entry name" value="lambda repressor-like DNA-binding domains"/>
    <property type="match status" value="1"/>
</dbReference>
<dbReference type="SMART" id="SM00354">
    <property type="entry name" value="HTH_LACI"/>
    <property type="match status" value="1"/>
</dbReference>
<comment type="caution">
    <text evidence="6">The sequence shown here is derived from an EMBL/GenBank/DDBJ whole genome shotgun (WGS) entry which is preliminary data.</text>
</comment>
<keyword evidence="7" id="KW-1185">Reference proteome</keyword>
<accession>A0ABW1Z4W8</accession>
<evidence type="ECO:0000313" key="7">
    <source>
        <dbReference type="Proteomes" id="UP001596391"/>
    </source>
</evidence>
<dbReference type="InterPro" id="IPR010982">
    <property type="entry name" value="Lambda_DNA-bd_dom_sf"/>
</dbReference>
<dbReference type="Pfam" id="PF00356">
    <property type="entry name" value="LacI"/>
    <property type="match status" value="1"/>
</dbReference>
<dbReference type="RefSeq" id="WP_263372127.1">
    <property type="nucleotide sequence ID" value="NZ_JAGSYD010000004.1"/>
</dbReference>
<organism evidence="6 7">
    <name type="scientific">Granulicella cerasi</name>
    <dbReference type="NCBI Taxonomy" id="741063"/>
    <lineage>
        <taxon>Bacteria</taxon>
        <taxon>Pseudomonadati</taxon>
        <taxon>Acidobacteriota</taxon>
        <taxon>Terriglobia</taxon>
        <taxon>Terriglobales</taxon>
        <taxon>Acidobacteriaceae</taxon>
        <taxon>Granulicella</taxon>
    </lineage>
</organism>
<name>A0ABW1Z4W8_9BACT</name>
<evidence type="ECO:0000313" key="6">
    <source>
        <dbReference type="EMBL" id="MFC6644184.1"/>
    </source>
</evidence>
<feature type="domain" description="HTH lacI-type" evidence="5">
    <location>
        <begin position="12"/>
        <end position="66"/>
    </location>
</feature>
<keyword evidence="2" id="KW-0805">Transcription regulation</keyword>
<gene>
    <name evidence="6" type="ORF">ACFQBQ_00965</name>
</gene>
<keyword evidence="3 6" id="KW-0238">DNA-binding</keyword>
<evidence type="ECO:0000256" key="4">
    <source>
        <dbReference type="ARBA" id="ARBA00023163"/>
    </source>
</evidence>
<dbReference type="InterPro" id="IPR000843">
    <property type="entry name" value="HTH_LacI"/>
</dbReference>
<dbReference type="SUPFAM" id="SSF47413">
    <property type="entry name" value="lambda repressor-like DNA-binding domains"/>
    <property type="match status" value="1"/>
</dbReference>
<dbReference type="InterPro" id="IPR028082">
    <property type="entry name" value="Peripla_BP_I"/>
</dbReference>
<evidence type="ECO:0000256" key="2">
    <source>
        <dbReference type="ARBA" id="ARBA00023015"/>
    </source>
</evidence>
<dbReference type="PANTHER" id="PTHR30146">
    <property type="entry name" value="LACI-RELATED TRANSCRIPTIONAL REPRESSOR"/>
    <property type="match status" value="1"/>
</dbReference>
<dbReference type="Gene3D" id="3.40.50.2300">
    <property type="match status" value="2"/>
</dbReference>
<dbReference type="GO" id="GO:0003677">
    <property type="term" value="F:DNA binding"/>
    <property type="evidence" value="ECO:0007669"/>
    <property type="project" value="UniProtKB-KW"/>
</dbReference>
<dbReference type="Pfam" id="PF13377">
    <property type="entry name" value="Peripla_BP_3"/>
    <property type="match status" value="1"/>
</dbReference>
<keyword evidence="4" id="KW-0804">Transcription</keyword>
<dbReference type="CDD" id="cd06267">
    <property type="entry name" value="PBP1_LacI_sugar_binding-like"/>
    <property type="match status" value="1"/>
</dbReference>
<proteinExistence type="predicted"/>
<protein>
    <submittedName>
        <fullName evidence="6">LacI family DNA-binding transcriptional regulator</fullName>
    </submittedName>
</protein>
<evidence type="ECO:0000256" key="3">
    <source>
        <dbReference type="ARBA" id="ARBA00023125"/>
    </source>
</evidence>
<dbReference type="PROSITE" id="PS00356">
    <property type="entry name" value="HTH_LACI_1"/>
    <property type="match status" value="1"/>
</dbReference>
<reference evidence="7" key="1">
    <citation type="journal article" date="2019" name="Int. J. Syst. Evol. Microbiol.">
        <title>The Global Catalogue of Microorganisms (GCM) 10K type strain sequencing project: providing services to taxonomists for standard genome sequencing and annotation.</title>
        <authorList>
            <consortium name="The Broad Institute Genomics Platform"/>
            <consortium name="The Broad Institute Genome Sequencing Center for Infectious Disease"/>
            <person name="Wu L."/>
            <person name="Ma J."/>
        </authorList>
    </citation>
    <scope>NUCLEOTIDE SEQUENCE [LARGE SCALE GENOMIC DNA]</scope>
    <source>
        <strain evidence="7">CGMCC 1.16026</strain>
    </source>
</reference>